<sequence>MLAHFNFHVQANINQIDFNAVGLATGLKSPAARMRYTRLRRQIESGALNTGHGPGFSSAASPPPSSPNTQAQTALERTPISVPKKRKRGKKSQDAGMTAKAKTGGGDGPREAEAVGKSIKGGQTPADGMPSRRAYQTKQESKGNEEGRKESKIKIENHSGSDADFDSDTEDDEDSEDEIPLAKLRKRRAFGLSPSPSLSTALTPGHAQRLTPAIKAPIYSTYAASRSYGHKVPSAEVQVGHGHLMERPRYVPQGFNGLAIGSSNGRGNVYESSLYASPYAGWIESRAHGNQMGHPGPGWEYRARLPESQHLDQHQEIHNGKEIKDNTPRKSI</sequence>
<feature type="domain" description="Myb-like DNA-binding" evidence="2">
    <location>
        <begin position="10"/>
        <end position="44"/>
    </location>
</feature>
<keyword evidence="4" id="KW-1185">Reference proteome</keyword>
<dbReference type="InterPro" id="IPR054505">
    <property type="entry name" value="Myb_DNA-bind_8"/>
</dbReference>
<dbReference type="AlphaFoldDB" id="A0A8H7TGG5"/>
<reference evidence="3" key="1">
    <citation type="submission" date="2021-02" db="EMBL/GenBank/DDBJ databases">
        <title>Genome sequence Cadophora malorum strain M34.</title>
        <authorList>
            <person name="Stefanovic E."/>
            <person name="Vu D."/>
            <person name="Scully C."/>
            <person name="Dijksterhuis J."/>
            <person name="Roader J."/>
            <person name="Houbraken J."/>
        </authorList>
    </citation>
    <scope>NUCLEOTIDE SEQUENCE</scope>
    <source>
        <strain evidence="3">M34</strain>
    </source>
</reference>
<proteinExistence type="predicted"/>
<dbReference type="Pfam" id="PF22980">
    <property type="entry name" value="Myb_DNA-bind_8"/>
    <property type="match status" value="1"/>
</dbReference>
<evidence type="ECO:0000313" key="4">
    <source>
        <dbReference type="Proteomes" id="UP000664132"/>
    </source>
</evidence>
<dbReference type="OrthoDB" id="3944408at2759"/>
<feature type="region of interest" description="Disordered" evidence="1">
    <location>
        <begin position="306"/>
        <end position="332"/>
    </location>
</feature>
<gene>
    <name evidence="3" type="ORF">IFR04_008145</name>
</gene>
<accession>A0A8H7TGG5</accession>
<evidence type="ECO:0000256" key="1">
    <source>
        <dbReference type="SAM" id="MobiDB-lite"/>
    </source>
</evidence>
<organism evidence="3 4">
    <name type="scientific">Cadophora malorum</name>
    <dbReference type="NCBI Taxonomy" id="108018"/>
    <lineage>
        <taxon>Eukaryota</taxon>
        <taxon>Fungi</taxon>
        <taxon>Dikarya</taxon>
        <taxon>Ascomycota</taxon>
        <taxon>Pezizomycotina</taxon>
        <taxon>Leotiomycetes</taxon>
        <taxon>Helotiales</taxon>
        <taxon>Ploettnerulaceae</taxon>
        <taxon>Cadophora</taxon>
    </lineage>
</organism>
<evidence type="ECO:0000259" key="2">
    <source>
        <dbReference type="Pfam" id="PF22980"/>
    </source>
</evidence>
<comment type="caution">
    <text evidence="3">The sequence shown here is derived from an EMBL/GenBank/DDBJ whole genome shotgun (WGS) entry which is preliminary data.</text>
</comment>
<feature type="compositionally biased region" description="Basic and acidic residues" evidence="1">
    <location>
        <begin position="139"/>
        <end position="161"/>
    </location>
</feature>
<dbReference type="Proteomes" id="UP000664132">
    <property type="component" value="Unassembled WGS sequence"/>
</dbReference>
<feature type="compositionally biased region" description="Acidic residues" evidence="1">
    <location>
        <begin position="163"/>
        <end position="179"/>
    </location>
</feature>
<protein>
    <recommendedName>
        <fullName evidence="2">Myb-like DNA-binding domain-containing protein</fullName>
    </recommendedName>
</protein>
<evidence type="ECO:0000313" key="3">
    <source>
        <dbReference type="EMBL" id="KAG4418700.1"/>
    </source>
</evidence>
<feature type="compositionally biased region" description="Low complexity" evidence="1">
    <location>
        <begin position="192"/>
        <end position="204"/>
    </location>
</feature>
<name>A0A8H7TGG5_9HELO</name>
<dbReference type="EMBL" id="JAFJYH010000122">
    <property type="protein sequence ID" value="KAG4418700.1"/>
    <property type="molecule type" value="Genomic_DNA"/>
</dbReference>
<feature type="region of interest" description="Disordered" evidence="1">
    <location>
        <begin position="46"/>
        <end position="204"/>
    </location>
</feature>